<organism evidence="2 3">
    <name type="scientific">Streptomyces roseoverticillatus</name>
    <dbReference type="NCBI Taxonomy" id="66429"/>
    <lineage>
        <taxon>Bacteria</taxon>
        <taxon>Bacillati</taxon>
        <taxon>Actinomycetota</taxon>
        <taxon>Actinomycetes</taxon>
        <taxon>Kitasatosporales</taxon>
        <taxon>Streptomycetaceae</taxon>
        <taxon>Streptomyces</taxon>
    </lineage>
</organism>
<dbReference type="RefSeq" id="WP_366089089.1">
    <property type="nucleotide sequence ID" value="NZ_JBFASG010000022.1"/>
</dbReference>
<evidence type="ECO:0000313" key="3">
    <source>
        <dbReference type="Proteomes" id="UP001552479"/>
    </source>
</evidence>
<evidence type="ECO:0000313" key="2">
    <source>
        <dbReference type="EMBL" id="MEV4925354.1"/>
    </source>
</evidence>
<dbReference type="Proteomes" id="UP001552479">
    <property type="component" value="Unassembled WGS sequence"/>
</dbReference>
<feature type="region of interest" description="Disordered" evidence="1">
    <location>
        <begin position="228"/>
        <end position="251"/>
    </location>
</feature>
<sequence length="251" mass="28243">MSREHREISDCLGQEGGYDRDLLLDNKEWARAENRSLGYPRYATCRFVITHEARYADFGQRAVSDTFGACNGPAWSVELLVNESVARSKATTRETERTRSEERSIERDVSRTISAAIADVLNVSLGRDGTAGHREAREHKKRQGVTTEWTDIRTAEKKSIVLIPEGKRVYLQSAPWLQKSSGYLEMSYWEGESGARSRGVKKIDLTTHTPVLGEDRRSRMDYQTRWMECPKKKTPAGAATTDDTGRPGVGA</sequence>
<accession>A0ABV3IY09</accession>
<reference evidence="2 3" key="1">
    <citation type="submission" date="2024-06" db="EMBL/GenBank/DDBJ databases">
        <title>The Natural Products Discovery Center: Release of the First 8490 Sequenced Strains for Exploring Actinobacteria Biosynthetic Diversity.</title>
        <authorList>
            <person name="Kalkreuter E."/>
            <person name="Kautsar S.A."/>
            <person name="Yang D."/>
            <person name="Bader C.D."/>
            <person name="Teijaro C.N."/>
            <person name="Fluegel L."/>
            <person name="Davis C.M."/>
            <person name="Simpson J.R."/>
            <person name="Lauterbach L."/>
            <person name="Steele A.D."/>
            <person name="Gui C."/>
            <person name="Meng S."/>
            <person name="Li G."/>
            <person name="Viehrig K."/>
            <person name="Ye F."/>
            <person name="Su P."/>
            <person name="Kiefer A.F."/>
            <person name="Nichols A."/>
            <person name="Cepeda A.J."/>
            <person name="Yan W."/>
            <person name="Fan B."/>
            <person name="Jiang Y."/>
            <person name="Adhikari A."/>
            <person name="Zheng C.-J."/>
            <person name="Schuster L."/>
            <person name="Cowan T.M."/>
            <person name="Smanski M.J."/>
            <person name="Chevrette M.G."/>
            <person name="De Carvalho L.P.S."/>
            <person name="Shen B."/>
        </authorList>
    </citation>
    <scope>NUCLEOTIDE SEQUENCE [LARGE SCALE GENOMIC DNA]</scope>
    <source>
        <strain evidence="2 3">NPDC053791</strain>
    </source>
</reference>
<evidence type="ECO:0000256" key="1">
    <source>
        <dbReference type="SAM" id="MobiDB-lite"/>
    </source>
</evidence>
<protein>
    <submittedName>
        <fullName evidence="2">Uncharacterized protein</fullName>
    </submittedName>
</protein>
<keyword evidence="3" id="KW-1185">Reference proteome</keyword>
<comment type="caution">
    <text evidence="2">The sequence shown here is derived from an EMBL/GenBank/DDBJ whole genome shotgun (WGS) entry which is preliminary data.</text>
</comment>
<name>A0ABV3IY09_9ACTN</name>
<proteinExistence type="predicted"/>
<gene>
    <name evidence="2" type="ORF">AB0L03_21390</name>
</gene>
<dbReference type="EMBL" id="JBFASG010000022">
    <property type="protein sequence ID" value="MEV4925354.1"/>
    <property type="molecule type" value="Genomic_DNA"/>
</dbReference>